<dbReference type="InterPro" id="IPR050090">
    <property type="entry name" value="Tyrosine_recombinase_XerCD"/>
</dbReference>
<proteinExistence type="inferred from homology"/>
<evidence type="ECO:0000256" key="1">
    <source>
        <dbReference type="ARBA" id="ARBA00008857"/>
    </source>
</evidence>
<dbReference type="PANTHER" id="PTHR30349">
    <property type="entry name" value="PHAGE INTEGRASE-RELATED"/>
    <property type="match status" value="1"/>
</dbReference>
<dbReference type="InterPro" id="IPR002104">
    <property type="entry name" value="Integrase_catalytic"/>
</dbReference>
<dbReference type="Proteomes" id="UP001500620">
    <property type="component" value="Unassembled WGS sequence"/>
</dbReference>
<dbReference type="InterPro" id="IPR011010">
    <property type="entry name" value="DNA_brk_join_enz"/>
</dbReference>
<dbReference type="Gene3D" id="1.10.443.10">
    <property type="entry name" value="Intergrase catalytic core"/>
    <property type="match status" value="1"/>
</dbReference>
<keyword evidence="2" id="KW-0238">DNA-binding</keyword>
<organism evidence="5 6">
    <name type="scientific">Dactylosporangium darangshiense</name>
    <dbReference type="NCBI Taxonomy" id="579108"/>
    <lineage>
        <taxon>Bacteria</taxon>
        <taxon>Bacillati</taxon>
        <taxon>Actinomycetota</taxon>
        <taxon>Actinomycetes</taxon>
        <taxon>Micromonosporales</taxon>
        <taxon>Micromonosporaceae</taxon>
        <taxon>Dactylosporangium</taxon>
    </lineage>
</organism>
<protein>
    <recommendedName>
        <fullName evidence="4">Tyr recombinase domain-containing protein</fullName>
    </recommendedName>
</protein>
<evidence type="ECO:0000256" key="2">
    <source>
        <dbReference type="ARBA" id="ARBA00023125"/>
    </source>
</evidence>
<gene>
    <name evidence="5" type="ORF">GCM10022255_049990</name>
</gene>
<evidence type="ECO:0000313" key="5">
    <source>
        <dbReference type="EMBL" id="GAA4252588.1"/>
    </source>
</evidence>
<dbReference type="InterPro" id="IPR010998">
    <property type="entry name" value="Integrase_recombinase_N"/>
</dbReference>
<evidence type="ECO:0000256" key="3">
    <source>
        <dbReference type="ARBA" id="ARBA00023172"/>
    </source>
</evidence>
<dbReference type="PANTHER" id="PTHR30349:SF41">
    <property type="entry name" value="INTEGRASE_RECOMBINASE PROTEIN MJ0367-RELATED"/>
    <property type="match status" value="1"/>
</dbReference>
<comment type="caution">
    <text evidence="5">The sequence shown here is derived from an EMBL/GenBank/DDBJ whole genome shotgun (WGS) entry which is preliminary data.</text>
</comment>
<reference evidence="6" key="1">
    <citation type="journal article" date="2019" name="Int. J. Syst. Evol. Microbiol.">
        <title>The Global Catalogue of Microorganisms (GCM) 10K type strain sequencing project: providing services to taxonomists for standard genome sequencing and annotation.</title>
        <authorList>
            <consortium name="The Broad Institute Genomics Platform"/>
            <consortium name="The Broad Institute Genome Sequencing Center for Infectious Disease"/>
            <person name="Wu L."/>
            <person name="Ma J."/>
        </authorList>
    </citation>
    <scope>NUCLEOTIDE SEQUENCE [LARGE SCALE GENOMIC DNA]</scope>
    <source>
        <strain evidence="6">JCM 17441</strain>
    </source>
</reference>
<dbReference type="Pfam" id="PF00589">
    <property type="entry name" value="Phage_integrase"/>
    <property type="match status" value="1"/>
</dbReference>
<comment type="similarity">
    <text evidence="1">Belongs to the 'phage' integrase family.</text>
</comment>
<dbReference type="PROSITE" id="PS51898">
    <property type="entry name" value="TYR_RECOMBINASE"/>
    <property type="match status" value="1"/>
</dbReference>
<dbReference type="Gene3D" id="1.10.150.130">
    <property type="match status" value="1"/>
</dbReference>
<dbReference type="CDD" id="cd00397">
    <property type="entry name" value="DNA_BRE_C"/>
    <property type="match status" value="1"/>
</dbReference>
<keyword evidence="3" id="KW-0233">DNA recombination</keyword>
<dbReference type="SUPFAM" id="SSF56349">
    <property type="entry name" value="DNA breaking-rejoining enzymes"/>
    <property type="match status" value="1"/>
</dbReference>
<accession>A0ABP8DCD3</accession>
<feature type="domain" description="Tyr recombinase" evidence="4">
    <location>
        <begin position="148"/>
        <end position="331"/>
    </location>
</feature>
<dbReference type="RefSeq" id="WP_345129587.1">
    <property type="nucleotide sequence ID" value="NZ_BAABAT010000013.1"/>
</dbReference>
<evidence type="ECO:0000259" key="4">
    <source>
        <dbReference type="PROSITE" id="PS51898"/>
    </source>
</evidence>
<evidence type="ECO:0000313" key="6">
    <source>
        <dbReference type="Proteomes" id="UP001500620"/>
    </source>
</evidence>
<dbReference type="EMBL" id="BAABAT010000013">
    <property type="protein sequence ID" value="GAA4252588.1"/>
    <property type="molecule type" value="Genomic_DNA"/>
</dbReference>
<sequence>MTASTTSGRDAELEAARLLLAKLGVSPAELLQPSAARPATPTFREYLPVVRGAVGPGTARAYSSYWNRIEQQWGDRRLDDVKPSDIGGLVEQVKANRVVRRNGRSGRGTAENLIAALRCVYNHAVADGHLSKDDNPALKVAKPRRLPSTRGALADAKLAELNAAAATSGNDPELDALLLRLHTETACRRGGALALRPVDLDEEQCLIRLHEKGETVRWQPVSPTLMQYLLQHARERGARPSDQLLRYRNGTSVTRRRYDHLFDRLGRLLPWVATQQVSIHWLRHTTLTWVERNFGYAIAQAYAGHTDGSGEAGTTARYVRAKLSEVAAALAMLTGEPHPMQ</sequence>
<keyword evidence="6" id="KW-1185">Reference proteome</keyword>
<name>A0ABP8DCD3_9ACTN</name>
<dbReference type="InterPro" id="IPR013762">
    <property type="entry name" value="Integrase-like_cat_sf"/>
</dbReference>